<dbReference type="GO" id="GO:0000932">
    <property type="term" value="C:P-body"/>
    <property type="evidence" value="ECO:0007669"/>
    <property type="project" value="TreeGrafter"/>
</dbReference>
<proteinExistence type="inferred from homology"/>
<dbReference type="SUPFAM" id="SSF50729">
    <property type="entry name" value="PH domain-like"/>
    <property type="match status" value="1"/>
</dbReference>
<evidence type="ECO:0000256" key="4">
    <source>
        <dbReference type="ARBA" id="ARBA00022664"/>
    </source>
</evidence>
<dbReference type="GO" id="GO:0008047">
    <property type="term" value="F:enzyme activator activity"/>
    <property type="evidence" value="ECO:0007669"/>
    <property type="project" value="InterPro"/>
</dbReference>
<keyword evidence="4" id="KW-0507">mRNA processing</keyword>
<dbReference type="AlphaFoldDB" id="A0A3D8T908"/>
<evidence type="ECO:0000256" key="2">
    <source>
        <dbReference type="ARBA" id="ARBA00008778"/>
    </source>
</evidence>
<feature type="region of interest" description="Disordered" evidence="5">
    <location>
        <begin position="1"/>
        <end position="38"/>
    </location>
</feature>
<protein>
    <submittedName>
        <fullName evidence="6">Uncharacterized protein</fullName>
    </submittedName>
</protein>
<reference evidence="6 7" key="1">
    <citation type="journal article" date="2018" name="IMA Fungus">
        <title>IMA Genome-F 9: Draft genome sequence of Annulohypoxylon stygium, Aspergillus mulundensis, Berkeleyomyces basicola (syn. Thielaviopsis basicola), Ceratocystis smalleyi, two Cercospora beticola strains, Coleophoma cylindrospora, Fusarium fracticaudum, Phialophora cf. hyalina, and Morchella septimelata.</title>
        <authorList>
            <person name="Wingfield B.D."/>
            <person name="Bills G.F."/>
            <person name="Dong Y."/>
            <person name="Huang W."/>
            <person name="Nel W.J."/>
            <person name="Swalarsk-Parry B.S."/>
            <person name="Vaghefi N."/>
            <person name="Wilken P.M."/>
            <person name="An Z."/>
            <person name="de Beer Z.W."/>
            <person name="De Vos L."/>
            <person name="Chen L."/>
            <person name="Duong T.A."/>
            <person name="Gao Y."/>
            <person name="Hammerbacher A."/>
            <person name="Kikkert J.R."/>
            <person name="Li Y."/>
            <person name="Li H."/>
            <person name="Li K."/>
            <person name="Li Q."/>
            <person name="Liu X."/>
            <person name="Ma X."/>
            <person name="Naidoo K."/>
            <person name="Pethybridge S.J."/>
            <person name="Sun J."/>
            <person name="Steenkamp E.T."/>
            <person name="van der Nest M.A."/>
            <person name="van Wyk S."/>
            <person name="Wingfield M.J."/>
            <person name="Xiong C."/>
            <person name="Yue Q."/>
            <person name="Zhang X."/>
        </authorList>
    </citation>
    <scope>NUCLEOTIDE SEQUENCE [LARGE SCALE GENOMIC DNA]</scope>
    <source>
        <strain evidence="6 7">BP5796</strain>
    </source>
</reference>
<sequence length="222" mass="24714">MTPRKTARRQPNNQPHTAHPLANPYDYDSDIQYVPPPPRTNGELNLSVLRKYKPSIRSILSIAASAVVYNFNPPSETEANGSWEKAGIDGPLFVCEQEPNPVSGAERFCVAILNRRGLDSVFIELSDVLMVELTGEYLLIITPTEDGGSKGRGLWMHPDKDDTREVNNTLIEECWKRATATQPEATGMEKSSSDESWNIVGEQSGMGRKLSLRDLFGQQNPR</sequence>
<dbReference type="PANTHER" id="PTHR16290">
    <property type="entry name" value="TRANSCRIPTION FACTOR SMIF DECAPPING ENZYME DCP1"/>
    <property type="match status" value="1"/>
</dbReference>
<keyword evidence="3" id="KW-0963">Cytoplasm</keyword>
<dbReference type="Pfam" id="PF06058">
    <property type="entry name" value="DCP1"/>
    <property type="match status" value="1"/>
</dbReference>
<dbReference type="PANTHER" id="PTHR16290:SF0">
    <property type="entry name" value="DECAPPING PROTEIN 1, ISOFORM A"/>
    <property type="match status" value="1"/>
</dbReference>
<comment type="subcellular location">
    <subcellularLocation>
        <location evidence="1">Cytoplasm</location>
    </subcellularLocation>
</comment>
<dbReference type="GO" id="GO:0006397">
    <property type="term" value="P:mRNA processing"/>
    <property type="evidence" value="ECO:0007669"/>
    <property type="project" value="UniProtKB-KW"/>
</dbReference>
<dbReference type="GO" id="GO:0003729">
    <property type="term" value="F:mRNA binding"/>
    <property type="evidence" value="ECO:0007669"/>
    <property type="project" value="TreeGrafter"/>
</dbReference>
<evidence type="ECO:0000256" key="3">
    <source>
        <dbReference type="ARBA" id="ARBA00022490"/>
    </source>
</evidence>
<gene>
    <name evidence="6" type="ORF">BP5796_00789</name>
</gene>
<dbReference type="OrthoDB" id="255837at2759"/>
<dbReference type="GO" id="GO:0031087">
    <property type="term" value="P:deadenylation-independent decapping of nuclear-transcribed mRNA"/>
    <property type="evidence" value="ECO:0007669"/>
    <property type="project" value="TreeGrafter"/>
</dbReference>
<dbReference type="EMBL" id="PDLN01000001">
    <property type="protein sequence ID" value="RDW95026.1"/>
    <property type="molecule type" value="Genomic_DNA"/>
</dbReference>
<dbReference type="Proteomes" id="UP000256328">
    <property type="component" value="Unassembled WGS sequence"/>
</dbReference>
<evidence type="ECO:0000256" key="1">
    <source>
        <dbReference type="ARBA" id="ARBA00004496"/>
    </source>
</evidence>
<keyword evidence="7" id="KW-1185">Reference proteome</keyword>
<dbReference type="InterPro" id="IPR011993">
    <property type="entry name" value="PH-like_dom_sf"/>
</dbReference>
<dbReference type="InterPro" id="IPR010334">
    <property type="entry name" value="Dcp1"/>
</dbReference>
<name>A0A3D8T908_9HELO</name>
<comment type="similarity">
    <text evidence="2">Belongs to the DCP1 family.</text>
</comment>
<evidence type="ECO:0000313" key="6">
    <source>
        <dbReference type="EMBL" id="RDW95026.1"/>
    </source>
</evidence>
<comment type="caution">
    <text evidence="6">The sequence shown here is derived from an EMBL/GenBank/DDBJ whole genome shotgun (WGS) entry which is preliminary data.</text>
</comment>
<dbReference type="Gene3D" id="2.30.29.30">
    <property type="entry name" value="Pleckstrin-homology domain (PH domain)/Phosphotyrosine-binding domain (PTB)"/>
    <property type="match status" value="1"/>
</dbReference>
<organism evidence="6 7">
    <name type="scientific">Coleophoma crateriformis</name>
    <dbReference type="NCBI Taxonomy" id="565419"/>
    <lineage>
        <taxon>Eukaryota</taxon>
        <taxon>Fungi</taxon>
        <taxon>Dikarya</taxon>
        <taxon>Ascomycota</taxon>
        <taxon>Pezizomycotina</taxon>
        <taxon>Leotiomycetes</taxon>
        <taxon>Helotiales</taxon>
        <taxon>Dermateaceae</taxon>
        <taxon>Coleophoma</taxon>
    </lineage>
</organism>
<accession>A0A3D8T908</accession>
<dbReference type="GO" id="GO:0000290">
    <property type="term" value="P:deadenylation-dependent decapping of nuclear-transcribed mRNA"/>
    <property type="evidence" value="ECO:0007669"/>
    <property type="project" value="InterPro"/>
</dbReference>
<evidence type="ECO:0000256" key="5">
    <source>
        <dbReference type="SAM" id="MobiDB-lite"/>
    </source>
</evidence>
<evidence type="ECO:0000313" key="7">
    <source>
        <dbReference type="Proteomes" id="UP000256328"/>
    </source>
</evidence>